<gene>
    <name evidence="2" type="ORF">LCGC14_1291000</name>
</gene>
<organism evidence="2">
    <name type="scientific">marine sediment metagenome</name>
    <dbReference type="NCBI Taxonomy" id="412755"/>
    <lineage>
        <taxon>unclassified sequences</taxon>
        <taxon>metagenomes</taxon>
        <taxon>ecological metagenomes</taxon>
    </lineage>
</organism>
<evidence type="ECO:0000256" key="1">
    <source>
        <dbReference type="SAM" id="MobiDB-lite"/>
    </source>
</evidence>
<feature type="compositionally biased region" description="Basic and acidic residues" evidence="1">
    <location>
        <begin position="75"/>
        <end position="85"/>
    </location>
</feature>
<feature type="region of interest" description="Disordered" evidence="1">
    <location>
        <begin position="75"/>
        <end position="101"/>
    </location>
</feature>
<evidence type="ECO:0000313" key="2">
    <source>
        <dbReference type="EMBL" id="KKM85248.1"/>
    </source>
</evidence>
<comment type="caution">
    <text evidence="2">The sequence shown here is derived from an EMBL/GenBank/DDBJ whole genome shotgun (WGS) entry which is preliminary data.</text>
</comment>
<dbReference type="EMBL" id="LAZR01007441">
    <property type="protein sequence ID" value="KKM85248.1"/>
    <property type="molecule type" value="Genomic_DNA"/>
</dbReference>
<name>A0A0F9KU29_9ZZZZ</name>
<reference evidence="2" key="1">
    <citation type="journal article" date="2015" name="Nature">
        <title>Complex archaea that bridge the gap between prokaryotes and eukaryotes.</title>
        <authorList>
            <person name="Spang A."/>
            <person name="Saw J.H."/>
            <person name="Jorgensen S.L."/>
            <person name="Zaremba-Niedzwiedzka K."/>
            <person name="Martijn J."/>
            <person name="Lind A.E."/>
            <person name="van Eijk R."/>
            <person name="Schleper C."/>
            <person name="Guy L."/>
            <person name="Ettema T.J."/>
        </authorList>
    </citation>
    <scope>NUCLEOTIDE SEQUENCE</scope>
</reference>
<proteinExistence type="predicted"/>
<protein>
    <submittedName>
        <fullName evidence="2">Uncharacterized protein</fullName>
    </submittedName>
</protein>
<accession>A0A0F9KU29</accession>
<dbReference type="AlphaFoldDB" id="A0A0F9KU29"/>
<sequence>MTKPTFIAAINQATLMQNCYTDKKRMVAMWDLLYNKLKGNDEADVIYALDCLGESNDVINYANIMRYVGENKKNREWGKSNKRQAEPLMEGSSAPKYEDMPPEVQKTIDSFRDKWKW</sequence>